<accession>A0A6N4TG37</accession>
<dbReference type="Pfam" id="PF13344">
    <property type="entry name" value="Hydrolase_6"/>
    <property type="match status" value="1"/>
</dbReference>
<dbReference type="GO" id="GO:0005737">
    <property type="term" value="C:cytoplasm"/>
    <property type="evidence" value="ECO:0007669"/>
    <property type="project" value="TreeGrafter"/>
</dbReference>
<name>A0A6N4TG37_9FIRM</name>
<feature type="binding site" evidence="4">
    <location>
        <position position="10"/>
    </location>
    <ligand>
        <name>Mg(2+)</name>
        <dbReference type="ChEBI" id="CHEBI:18420"/>
    </ligand>
</feature>
<evidence type="ECO:0000313" key="6">
    <source>
        <dbReference type="Proteomes" id="UP000464754"/>
    </source>
</evidence>
<evidence type="ECO:0000256" key="3">
    <source>
        <dbReference type="PIRSR" id="PIRSR000915-2"/>
    </source>
</evidence>
<dbReference type="Pfam" id="PF13242">
    <property type="entry name" value="Hydrolase_like"/>
    <property type="match status" value="1"/>
</dbReference>
<gene>
    <name evidence="5" type="ORF">Aargi30884_06320</name>
</gene>
<dbReference type="EC" id="3.1.3.-" evidence="1"/>
<dbReference type="GO" id="GO:0016791">
    <property type="term" value="F:phosphatase activity"/>
    <property type="evidence" value="ECO:0007669"/>
    <property type="project" value="TreeGrafter"/>
</dbReference>
<dbReference type="InterPro" id="IPR023214">
    <property type="entry name" value="HAD_sf"/>
</dbReference>
<dbReference type="RefSeq" id="WP_163051503.1">
    <property type="nucleotide sequence ID" value="NZ_AP019695.1"/>
</dbReference>
<organism evidence="5 6">
    <name type="scientific">Amedibacterium intestinale</name>
    <dbReference type="NCBI Taxonomy" id="2583452"/>
    <lineage>
        <taxon>Bacteria</taxon>
        <taxon>Bacillati</taxon>
        <taxon>Bacillota</taxon>
        <taxon>Erysipelotrichia</taxon>
        <taxon>Erysipelotrichales</taxon>
        <taxon>Erysipelotrichaceae</taxon>
        <taxon>Amedibacterium</taxon>
    </lineage>
</organism>
<dbReference type="Proteomes" id="UP000464754">
    <property type="component" value="Chromosome"/>
</dbReference>
<comment type="function">
    <text evidence="1">Catalyzes the dephosphorylation of 2-6 carbon acid sugars in vitro.</text>
</comment>
<keyword evidence="1 4" id="KW-0479">Metal-binding</keyword>
<evidence type="ECO:0000256" key="2">
    <source>
        <dbReference type="PIRSR" id="PIRSR000915-1"/>
    </source>
</evidence>
<dbReference type="AlphaFoldDB" id="A0A6N4TG37"/>
<dbReference type="PIRSF" id="PIRSF000915">
    <property type="entry name" value="PGP-type_phosphatase"/>
    <property type="match status" value="1"/>
</dbReference>
<keyword evidence="1 4" id="KW-0460">Magnesium</keyword>
<dbReference type="InterPro" id="IPR036412">
    <property type="entry name" value="HAD-like_sf"/>
</dbReference>
<dbReference type="SFLD" id="SFLDG01129">
    <property type="entry name" value="C1.5:_HAD__Beta-PGM__Phosphata"/>
    <property type="match status" value="1"/>
</dbReference>
<dbReference type="KEGG" id="aarg:Aargi30884_06320"/>
<evidence type="ECO:0000313" key="5">
    <source>
        <dbReference type="EMBL" id="BBK21729.1"/>
    </source>
</evidence>
<protein>
    <recommendedName>
        <fullName evidence="1">Acid sugar phosphatase</fullName>
        <ecNumber evidence="1">3.1.3.-</ecNumber>
    </recommendedName>
</protein>
<proteinExistence type="inferred from homology"/>
<dbReference type="EMBL" id="AP019695">
    <property type="protein sequence ID" value="BBK21729.1"/>
    <property type="molecule type" value="Genomic_DNA"/>
</dbReference>
<dbReference type="InterPro" id="IPR006357">
    <property type="entry name" value="HAD-SF_hydro_IIA"/>
</dbReference>
<comment type="similarity">
    <text evidence="1">Belongs to the HAD-like hydrolase superfamily. NagD family.</text>
</comment>
<feature type="binding site" evidence="3">
    <location>
        <position position="182"/>
    </location>
    <ligand>
        <name>substrate</name>
    </ligand>
</feature>
<dbReference type="Gene3D" id="3.40.50.1000">
    <property type="entry name" value="HAD superfamily/HAD-like"/>
    <property type="match status" value="2"/>
</dbReference>
<dbReference type="SFLD" id="SFLDG01139">
    <property type="entry name" value="C2.A:_Pyridoxal_Phosphate_Phos"/>
    <property type="match status" value="1"/>
</dbReference>
<comment type="cofactor">
    <cofactor evidence="4">
        <name>Mg(2+)</name>
        <dbReference type="ChEBI" id="CHEBI:18420"/>
    </cofactor>
    <text evidence="4">Divalent metal ions. Mg(2+) is the most effective.</text>
</comment>
<dbReference type="GO" id="GO:0046872">
    <property type="term" value="F:metal ion binding"/>
    <property type="evidence" value="ECO:0007669"/>
    <property type="project" value="UniProtKB-KW"/>
</dbReference>
<feature type="binding site" evidence="4">
    <location>
        <position position="12"/>
    </location>
    <ligand>
        <name>Mg(2+)</name>
        <dbReference type="ChEBI" id="CHEBI:18420"/>
    </ligand>
</feature>
<feature type="binding site" evidence="4">
    <location>
        <position position="207"/>
    </location>
    <ligand>
        <name>Mg(2+)</name>
        <dbReference type="ChEBI" id="CHEBI:18420"/>
    </ligand>
</feature>
<feature type="active site" description="Proton donor" evidence="2">
    <location>
        <position position="12"/>
    </location>
</feature>
<dbReference type="SUPFAM" id="SSF56784">
    <property type="entry name" value="HAD-like"/>
    <property type="match status" value="1"/>
</dbReference>
<reference evidence="6" key="1">
    <citation type="submission" date="2019-05" db="EMBL/GenBank/DDBJ databases">
        <title>Complete genome sequencing of Absiella argi strain JCM 30884.</title>
        <authorList>
            <person name="Sakamoto M."/>
            <person name="Murakami T."/>
            <person name="Mori H."/>
        </authorList>
    </citation>
    <scope>NUCLEOTIDE SEQUENCE [LARGE SCALE GENOMIC DNA]</scope>
    <source>
        <strain evidence="6">JCM 30884</strain>
    </source>
</reference>
<feature type="active site" description="Nucleophile" evidence="2">
    <location>
        <position position="10"/>
    </location>
</feature>
<evidence type="ECO:0000256" key="4">
    <source>
        <dbReference type="PIRSR" id="PIRSR000915-3"/>
    </source>
</evidence>
<dbReference type="SFLD" id="SFLDS00003">
    <property type="entry name" value="Haloacid_Dehalogenase"/>
    <property type="match status" value="1"/>
</dbReference>
<evidence type="ECO:0000256" key="1">
    <source>
        <dbReference type="PIRNR" id="PIRNR000915"/>
    </source>
</evidence>
<sequence>MKCSKVFFFDLDGTIYHGESPIQGAKECIEYLQKHKISFYFLTNNAMRTQKQIVKKLETMGFSNIQEEQVFTSAMAAALYAKKKNRGNRVFCIGEEGLRMALLQQGFELVDAHADQVVVGLDRSADFTTYTKALHELQQDACFIATNPDRRVPQSQGDLIGNGAVIQMLEYASERKAEIVGKPTAVMMEEALQYAGIQKEDCIVVGDNLETDVLFGLNNHVTTVFVTTGLHTKEDAVKRNIHPDWTISNLKELWNI</sequence>
<dbReference type="NCBIfam" id="TIGR01460">
    <property type="entry name" value="HAD-SF-IIA"/>
    <property type="match status" value="1"/>
</dbReference>
<dbReference type="PANTHER" id="PTHR19288:SF46">
    <property type="entry name" value="HALOACID DEHALOGENASE-LIKE HYDROLASE DOMAIN-CONTAINING PROTEIN 2"/>
    <property type="match status" value="1"/>
</dbReference>
<keyword evidence="6" id="KW-1185">Reference proteome</keyword>
<dbReference type="PANTHER" id="PTHR19288">
    <property type="entry name" value="4-NITROPHENYLPHOSPHATASE-RELATED"/>
    <property type="match status" value="1"/>
</dbReference>